<keyword evidence="6 12" id="KW-0378">Hydrolase</keyword>
<proteinExistence type="inferred from homology"/>
<keyword evidence="13" id="KW-1185">Reference proteome</keyword>
<gene>
    <name evidence="12" type="primary">nudC</name>
    <name evidence="12" type="ORF">MUN78_08815</name>
</gene>
<evidence type="ECO:0000259" key="11">
    <source>
        <dbReference type="PROSITE" id="PS51462"/>
    </source>
</evidence>
<dbReference type="Gene3D" id="3.90.79.20">
    <property type="match status" value="1"/>
</dbReference>
<dbReference type="CDD" id="cd03429">
    <property type="entry name" value="NUDIX_NADH_pyrophosphatase_Nudt13"/>
    <property type="match status" value="1"/>
</dbReference>
<dbReference type="PROSITE" id="PS00893">
    <property type="entry name" value="NUDIX_BOX"/>
    <property type="match status" value="1"/>
</dbReference>
<evidence type="ECO:0000256" key="1">
    <source>
        <dbReference type="ARBA" id="ARBA00001946"/>
    </source>
</evidence>
<evidence type="ECO:0000313" key="13">
    <source>
        <dbReference type="Proteomes" id="UP000831786"/>
    </source>
</evidence>
<dbReference type="GO" id="GO:0016787">
    <property type="term" value="F:hydrolase activity"/>
    <property type="evidence" value="ECO:0007669"/>
    <property type="project" value="UniProtKB-KW"/>
</dbReference>
<organism evidence="12 13">
    <name type="scientific">Leucobacter allii</name>
    <dbReference type="NCBI Taxonomy" id="2932247"/>
    <lineage>
        <taxon>Bacteria</taxon>
        <taxon>Bacillati</taxon>
        <taxon>Actinomycetota</taxon>
        <taxon>Actinomycetes</taxon>
        <taxon>Micrococcales</taxon>
        <taxon>Microbacteriaceae</taxon>
        <taxon>Leucobacter</taxon>
    </lineage>
</organism>
<dbReference type="PANTHER" id="PTHR42904">
    <property type="entry name" value="NUDIX HYDROLASE, NUDC SUBFAMILY"/>
    <property type="match status" value="1"/>
</dbReference>
<dbReference type="SUPFAM" id="SSF55811">
    <property type="entry name" value="Nudix"/>
    <property type="match status" value="1"/>
</dbReference>
<comment type="catalytic activity">
    <reaction evidence="9">
        <text>a 5'-end NAD(+)-phospho-ribonucleoside in mRNA + H2O = a 5'-end phospho-adenosine-phospho-ribonucleoside in mRNA + beta-nicotinamide D-ribonucleotide + 2 H(+)</text>
        <dbReference type="Rhea" id="RHEA:60876"/>
        <dbReference type="Rhea" id="RHEA-COMP:15698"/>
        <dbReference type="Rhea" id="RHEA-COMP:15719"/>
        <dbReference type="ChEBI" id="CHEBI:14649"/>
        <dbReference type="ChEBI" id="CHEBI:15377"/>
        <dbReference type="ChEBI" id="CHEBI:15378"/>
        <dbReference type="ChEBI" id="CHEBI:144029"/>
        <dbReference type="ChEBI" id="CHEBI:144051"/>
    </reaction>
    <physiologicalReaction direction="left-to-right" evidence="9">
        <dbReference type="Rhea" id="RHEA:60877"/>
    </physiologicalReaction>
</comment>
<dbReference type="Pfam" id="PF00293">
    <property type="entry name" value="NUDIX"/>
    <property type="match status" value="1"/>
</dbReference>
<dbReference type="EMBL" id="CP095045">
    <property type="protein sequence ID" value="UOQ55815.1"/>
    <property type="molecule type" value="Genomic_DNA"/>
</dbReference>
<sequence length="325" mass="35271">MTTNRRPPLSSGALDRDARTRMDPERLAAAWRDPAARVLRLRGVEVPVIAADGGEALALLPAAEFGGAFAGSGPEGRAGHLFLGRRDGAPVFGVAESVDDGAERVAGLAGETWRHPFVLGTALDETERELIAVLSSLTRWHESARFSARDGGLTEPMQGGWARRDAHGGEHFPRTDPAVIVLVEHEGRVLLGSNALWETGRFSLLAGFVEGGESLEQTVLREVYEEAGVRLGEVAYVASQPWPFPRSLMLGFLAKLAPDQDPEALRPDPEEISELRWFSREELRENGGSFTFPMSMSIAHWMLEEWVEGRIGEAAAALSEGSVGR</sequence>
<dbReference type="NCBIfam" id="NF001299">
    <property type="entry name" value="PRK00241.1"/>
    <property type="match status" value="1"/>
</dbReference>
<evidence type="ECO:0000256" key="2">
    <source>
        <dbReference type="ARBA" id="ARBA00001947"/>
    </source>
</evidence>
<reference evidence="12 13" key="1">
    <citation type="submission" date="2022-04" db="EMBL/GenBank/DDBJ databases">
        <title>Leucobacter sp. isolated from rhizosphere of garlic.</title>
        <authorList>
            <person name="Won M."/>
            <person name="Lee C.-M."/>
            <person name="Woen H.-Y."/>
            <person name="Kwon S.-W."/>
        </authorList>
    </citation>
    <scope>NUCLEOTIDE SEQUENCE [LARGE SCALE GENOMIC DNA]</scope>
    <source>
        <strain evidence="12 13">H21R-40</strain>
    </source>
</reference>
<dbReference type="RefSeq" id="WP_244725845.1">
    <property type="nucleotide sequence ID" value="NZ_CP095045.1"/>
</dbReference>
<protein>
    <recommendedName>
        <fullName evidence="4">NAD(+) diphosphatase</fullName>
        <ecNumber evidence="4">3.6.1.22</ecNumber>
    </recommendedName>
</protein>
<dbReference type="InterPro" id="IPR049734">
    <property type="entry name" value="NudC-like_C"/>
</dbReference>
<evidence type="ECO:0000256" key="9">
    <source>
        <dbReference type="ARBA" id="ARBA00023679"/>
    </source>
</evidence>
<evidence type="ECO:0000313" key="12">
    <source>
        <dbReference type="EMBL" id="UOQ55815.1"/>
    </source>
</evidence>
<name>A0ABY4FGY9_9MICO</name>
<evidence type="ECO:0000256" key="4">
    <source>
        <dbReference type="ARBA" id="ARBA00012381"/>
    </source>
</evidence>
<evidence type="ECO:0000256" key="7">
    <source>
        <dbReference type="ARBA" id="ARBA00022842"/>
    </source>
</evidence>
<keyword evidence="7" id="KW-0460">Magnesium</keyword>
<evidence type="ECO:0000256" key="6">
    <source>
        <dbReference type="ARBA" id="ARBA00022801"/>
    </source>
</evidence>
<dbReference type="InterPro" id="IPR000086">
    <property type="entry name" value="NUDIX_hydrolase_dom"/>
</dbReference>
<dbReference type="Proteomes" id="UP000831786">
    <property type="component" value="Chromosome"/>
</dbReference>
<evidence type="ECO:0000256" key="5">
    <source>
        <dbReference type="ARBA" id="ARBA00022723"/>
    </source>
</evidence>
<accession>A0ABY4FGY9</accession>
<dbReference type="Gene3D" id="3.90.79.10">
    <property type="entry name" value="Nucleoside Triphosphate Pyrophosphohydrolase"/>
    <property type="match status" value="1"/>
</dbReference>
<keyword evidence="8" id="KW-0520">NAD</keyword>
<evidence type="ECO:0000256" key="8">
    <source>
        <dbReference type="ARBA" id="ARBA00023027"/>
    </source>
</evidence>
<feature type="region of interest" description="Disordered" evidence="10">
    <location>
        <begin position="1"/>
        <end position="20"/>
    </location>
</feature>
<comment type="cofactor">
    <cofactor evidence="2">
        <name>Zn(2+)</name>
        <dbReference type="ChEBI" id="CHEBI:29105"/>
    </cofactor>
</comment>
<evidence type="ECO:0000256" key="10">
    <source>
        <dbReference type="SAM" id="MobiDB-lite"/>
    </source>
</evidence>
<feature type="domain" description="Nudix hydrolase" evidence="11">
    <location>
        <begin position="173"/>
        <end position="304"/>
    </location>
</feature>
<evidence type="ECO:0000256" key="3">
    <source>
        <dbReference type="ARBA" id="ARBA00009595"/>
    </source>
</evidence>
<dbReference type="InterPro" id="IPR020084">
    <property type="entry name" value="NUDIX_hydrolase_CS"/>
</dbReference>
<comment type="similarity">
    <text evidence="3">Belongs to the Nudix hydrolase family. NudC subfamily.</text>
</comment>
<comment type="cofactor">
    <cofactor evidence="1">
        <name>Mg(2+)</name>
        <dbReference type="ChEBI" id="CHEBI:18420"/>
    </cofactor>
</comment>
<dbReference type="InterPro" id="IPR050241">
    <property type="entry name" value="NAD-cap_RNA_hydrolase_NudC"/>
</dbReference>
<keyword evidence="5" id="KW-0479">Metal-binding</keyword>
<dbReference type="EC" id="3.6.1.22" evidence="4"/>
<dbReference type="PANTHER" id="PTHR42904:SF6">
    <property type="entry name" value="NAD-CAPPED RNA HYDROLASE NUDT12"/>
    <property type="match status" value="1"/>
</dbReference>
<dbReference type="InterPro" id="IPR015797">
    <property type="entry name" value="NUDIX_hydrolase-like_dom_sf"/>
</dbReference>
<dbReference type="PROSITE" id="PS51462">
    <property type="entry name" value="NUDIX"/>
    <property type="match status" value="1"/>
</dbReference>